<dbReference type="GO" id="GO:0006636">
    <property type="term" value="P:unsaturated fatty acid biosynthetic process"/>
    <property type="evidence" value="ECO:0007669"/>
    <property type="project" value="UniProtKB-UniRule"/>
</dbReference>
<dbReference type="InterPro" id="IPR036400">
    <property type="entry name" value="Cyt_B5-like_heme/steroid_sf"/>
</dbReference>
<keyword evidence="7 14" id="KW-0276">Fatty acid metabolism</keyword>
<name>A0A1Y2GVN6_9FUNG</name>
<keyword evidence="13 14" id="KW-0275">Fatty acid biosynthesis</keyword>
<dbReference type="PROSITE" id="PS50255">
    <property type="entry name" value="CYTOCHROME_B5_2"/>
    <property type="match status" value="1"/>
</dbReference>
<evidence type="ECO:0000313" key="18">
    <source>
        <dbReference type="Proteomes" id="UP000193648"/>
    </source>
</evidence>
<keyword evidence="12 15" id="KW-0472">Membrane</keyword>
<dbReference type="OrthoDB" id="10260134at2759"/>
<dbReference type="InterPro" id="IPR001522">
    <property type="entry name" value="FADS-1_CS"/>
</dbReference>
<feature type="transmembrane region" description="Helical" evidence="15">
    <location>
        <begin position="142"/>
        <end position="163"/>
    </location>
</feature>
<feature type="transmembrane region" description="Helical" evidence="15">
    <location>
        <begin position="83"/>
        <end position="104"/>
    </location>
</feature>
<dbReference type="GO" id="GO:0020037">
    <property type="term" value="F:heme binding"/>
    <property type="evidence" value="ECO:0007669"/>
    <property type="project" value="InterPro"/>
</dbReference>
<dbReference type="PROSITE" id="PS00191">
    <property type="entry name" value="CYTOCHROME_B5_1"/>
    <property type="match status" value="1"/>
</dbReference>
<evidence type="ECO:0000256" key="14">
    <source>
        <dbReference type="PIRNR" id="PIRNR000345"/>
    </source>
</evidence>
<evidence type="ECO:0000256" key="11">
    <source>
        <dbReference type="ARBA" id="ARBA00023098"/>
    </source>
</evidence>
<dbReference type="PRINTS" id="PR00363">
    <property type="entry name" value="CYTOCHROMEB5"/>
</dbReference>
<accession>A0A1Y2GVN6</accession>
<dbReference type="GeneID" id="33563181"/>
<dbReference type="InParanoid" id="A0A1Y2GVN6"/>
<evidence type="ECO:0000256" key="13">
    <source>
        <dbReference type="ARBA" id="ARBA00023160"/>
    </source>
</evidence>
<evidence type="ECO:0000256" key="4">
    <source>
        <dbReference type="ARBA" id="ARBA00022617"/>
    </source>
</evidence>
<dbReference type="AlphaFoldDB" id="A0A1Y2GVN6"/>
<evidence type="ECO:0000256" key="7">
    <source>
        <dbReference type="ARBA" id="ARBA00022832"/>
    </source>
</evidence>
<proteinExistence type="inferred from homology"/>
<dbReference type="InterPro" id="IPR015876">
    <property type="entry name" value="Acyl-CoA_DS"/>
</dbReference>
<keyword evidence="3 14" id="KW-0444">Lipid biosynthesis</keyword>
<keyword evidence="18" id="KW-1185">Reference proteome</keyword>
<evidence type="ECO:0000256" key="15">
    <source>
        <dbReference type="SAM" id="Phobius"/>
    </source>
</evidence>
<evidence type="ECO:0000256" key="12">
    <source>
        <dbReference type="ARBA" id="ARBA00023136"/>
    </source>
</evidence>
<dbReference type="InterPro" id="IPR018506">
    <property type="entry name" value="Cyt_B5_heme-BS"/>
</dbReference>
<comment type="similarity">
    <text evidence="2 14">Belongs to the fatty acid desaturase type 1 family.</text>
</comment>
<evidence type="ECO:0000256" key="8">
    <source>
        <dbReference type="ARBA" id="ARBA00022989"/>
    </source>
</evidence>
<keyword evidence="11 14" id="KW-0443">Lipid metabolism</keyword>
<dbReference type="GO" id="GO:0004768">
    <property type="term" value="F:stearoyl-CoA 9-desaturase activity"/>
    <property type="evidence" value="ECO:0007669"/>
    <property type="project" value="UniProtKB-UniRule"/>
</dbReference>
<keyword evidence="4 14" id="KW-0349">Heme</keyword>
<keyword evidence="14" id="KW-0813">Transport</keyword>
<dbReference type="Pfam" id="PF00487">
    <property type="entry name" value="FA_desaturase"/>
    <property type="match status" value="1"/>
</dbReference>
<keyword evidence="5 15" id="KW-0812">Transmembrane</keyword>
<dbReference type="PANTHER" id="PTHR11351:SF31">
    <property type="entry name" value="DESATURASE 1, ISOFORM A-RELATED"/>
    <property type="match status" value="1"/>
</dbReference>
<dbReference type="InterPro" id="IPR001199">
    <property type="entry name" value="Cyt_B5-like_heme/steroid-bd"/>
</dbReference>
<keyword evidence="14" id="KW-0249">Electron transport</keyword>
<dbReference type="CDD" id="cd03505">
    <property type="entry name" value="Delta9-FADS-like"/>
    <property type="match status" value="1"/>
</dbReference>
<sequence>MSSITEATKRTTRTAFMKDTNSEMESVTEATTTTKIPRSRIDFSDKANTIKHIEEIPKINTKADFSVLYEPWSIHNFYKKIDWVHVLPLIFMPIYGFYTALTSVPLQQKTAIFAVGYFVFTGLGITAGYHRLWSHRSYAASPLLQFTLMIASTGAMQGSILWWCRNHRAHHRYTDTDKDPYGVKKGLIWSHIIWMLIYQDPAAVGWADISDLKADKLVMFQHNHFPWLAPMISLGVPTVVAGLGWGDYWGGFIYGGIIRQFIVHQSTFCVNSLAHWLGDMPFDDRRTPRDHLFTALLTLGEGYHNFHHEFPQDYRNAIKIYQYDPTKWLIAFCSFIGLARDLKRFPSNEIKKGQLKMQQKKLDKVKSTLIWGTPIDQLPIFSFDEFHDMANKEGRAVTLIEGIIYDISSFIDEHPGGRSLIRSAIGKDATTSFNGGVYDHSSAARHLLERMRVGVVAGGGYVEHRCKGTIISHALKQ</sequence>
<evidence type="ECO:0000259" key="16">
    <source>
        <dbReference type="PROSITE" id="PS50255"/>
    </source>
</evidence>
<keyword evidence="6 14" id="KW-0479">Metal-binding</keyword>
<dbReference type="Proteomes" id="UP000193648">
    <property type="component" value="Unassembled WGS sequence"/>
</dbReference>
<dbReference type="PIRSF" id="PIRSF000345">
    <property type="entry name" value="OLE1"/>
    <property type="match status" value="1"/>
</dbReference>
<comment type="function">
    <text evidence="14">Stearoyl-CoA desaturase that utilizes O(2) and electrons from reduced cytochrome b5 to introduce the first double bond into saturated fatty acyl-CoA substrates.</text>
</comment>
<dbReference type="InterPro" id="IPR009160">
    <property type="entry name" value="Acyl-CoA_deSatase_haem/ster-bd"/>
</dbReference>
<dbReference type="InterPro" id="IPR005804">
    <property type="entry name" value="FA_desaturase_dom"/>
</dbReference>
<evidence type="ECO:0000256" key="9">
    <source>
        <dbReference type="ARBA" id="ARBA00023002"/>
    </source>
</evidence>
<dbReference type="PRINTS" id="PR00075">
    <property type="entry name" value="FACDDSATRASE"/>
</dbReference>
<dbReference type="GO" id="GO:0005789">
    <property type="term" value="C:endoplasmic reticulum membrane"/>
    <property type="evidence" value="ECO:0007669"/>
    <property type="project" value="TreeGrafter"/>
</dbReference>
<dbReference type="EC" id="1.14.19.1" evidence="14"/>
<comment type="cofactor">
    <cofactor evidence="14">
        <name>Fe(2+)</name>
        <dbReference type="ChEBI" id="CHEBI:29033"/>
    </cofactor>
    <text evidence="14">Expected to bind 2 Fe(2+) ions per subunit.</text>
</comment>
<dbReference type="SMART" id="SM01117">
    <property type="entry name" value="Cyt-b5"/>
    <property type="match status" value="1"/>
</dbReference>
<dbReference type="RefSeq" id="XP_021884125.1">
    <property type="nucleotide sequence ID" value="XM_022021337.1"/>
</dbReference>
<evidence type="ECO:0000256" key="5">
    <source>
        <dbReference type="ARBA" id="ARBA00022692"/>
    </source>
</evidence>
<evidence type="ECO:0000256" key="10">
    <source>
        <dbReference type="ARBA" id="ARBA00023004"/>
    </source>
</evidence>
<evidence type="ECO:0000313" key="17">
    <source>
        <dbReference type="EMBL" id="ORZ26360.1"/>
    </source>
</evidence>
<evidence type="ECO:0000256" key="6">
    <source>
        <dbReference type="ARBA" id="ARBA00022723"/>
    </source>
</evidence>
<feature type="transmembrane region" description="Helical" evidence="15">
    <location>
        <begin position="110"/>
        <end position="130"/>
    </location>
</feature>
<gene>
    <name evidence="17" type="ORF">BCR41DRAFT_319094</name>
</gene>
<dbReference type="SUPFAM" id="SSF55856">
    <property type="entry name" value="Cytochrome b5-like heme/steroid binding domain"/>
    <property type="match status" value="1"/>
</dbReference>
<dbReference type="GO" id="GO:0005506">
    <property type="term" value="F:iron ion binding"/>
    <property type="evidence" value="ECO:0007669"/>
    <property type="project" value="TreeGrafter"/>
</dbReference>
<dbReference type="Gene3D" id="3.10.120.10">
    <property type="entry name" value="Cytochrome b5-like heme/steroid binding domain"/>
    <property type="match status" value="1"/>
</dbReference>
<dbReference type="PROSITE" id="PS00476">
    <property type="entry name" value="FATTY_ACID_DESATUR_1"/>
    <property type="match status" value="1"/>
</dbReference>
<dbReference type="STRING" id="64571.A0A1Y2GVN6"/>
<organism evidence="17 18">
    <name type="scientific">Lobosporangium transversale</name>
    <dbReference type="NCBI Taxonomy" id="64571"/>
    <lineage>
        <taxon>Eukaryota</taxon>
        <taxon>Fungi</taxon>
        <taxon>Fungi incertae sedis</taxon>
        <taxon>Mucoromycota</taxon>
        <taxon>Mortierellomycotina</taxon>
        <taxon>Mortierellomycetes</taxon>
        <taxon>Mortierellales</taxon>
        <taxon>Mortierellaceae</taxon>
        <taxon>Lobosporangium</taxon>
    </lineage>
</organism>
<comment type="catalytic activity">
    <reaction evidence="14">
        <text>octadecanoyl-CoA + 2 Fe(II)-[cytochrome b5] + O2 + 2 H(+) = (9Z)-octadecenoyl-CoA + 2 Fe(III)-[cytochrome b5] + 2 H2O</text>
        <dbReference type="Rhea" id="RHEA:19721"/>
        <dbReference type="Rhea" id="RHEA-COMP:10438"/>
        <dbReference type="Rhea" id="RHEA-COMP:10439"/>
        <dbReference type="ChEBI" id="CHEBI:15377"/>
        <dbReference type="ChEBI" id="CHEBI:15378"/>
        <dbReference type="ChEBI" id="CHEBI:15379"/>
        <dbReference type="ChEBI" id="CHEBI:29033"/>
        <dbReference type="ChEBI" id="CHEBI:29034"/>
        <dbReference type="ChEBI" id="CHEBI:57387"/>
        <dbReference type="ChEBI" id="CHEBI:57394"/>
        <dbReference type="EC" id="1.14.19.1"/>
    </reaction>
</comment>
<keyword evidence="9 14" id="KW-0560">Oxidoreductase</keyword>
<reference evidence="17 18" key="1">
    <citation type="submission" date="2016-07" db="EMBL/GenBank/DDBJ databases">
        <title>Pervasive Adenine N6-methylation of Active Genes in Fungi.</title>
        <authorList>
            <consortium name="DOE Joint Genome Institute"/>
            <person name="Mondo S.J."/>
            <person name="Dannebaum R.O."/>
            <person name="Kuo R.C."/>
            <person name="Labutti K."/>
            <person name="Haridas S."/>
            <person name="Kuo A."/>
            <person name="Salamov A."/>
            <person name="Ahrendt S.R."/>
            <person name="Lipzen A."/>
            <person name="Sullivan W."/>
            <person name="Andreopoulos W.B."/>
            <person name="Clum A."/>
            <person name="Lindquist E."/>
            <person name="Daum C."/>
            <person name="Ramamoorthy G.K."/>
            <person name="Gryganskyi A."/>
            <person name="Culley D."/>
            <person name="Magnuson J.K."/>
            <person name="James T.Y."/>
            <person name="O'Malley M.A."/>
            <person name="Stajich J.E."/>
            <person name="Spatafora J.W."/>
            <person name="Visel A."/>
            <person name="Grigoriev I.V."/>
        </authorList>
    </citation>
    <scope>NUCLEOTIDE SEQUENCE [LARGE SCALE GENOMIC DNA]</scope>
    <source>
        <strain evidence="17 18">NRRL 3116</strain>
    </source>
</reference>
<dbReference type="Pfam" id="PF00173">
    <property type="entry name" value="Cyt-b5"/>
    <property type="match status" value="1"/>
</dbReference>
<evidence type="ECO:0000256" key="3">
    <source>
        <dbReference type="ARBA" id="ARBA00022516"/>
    </source>
</evidence>
<comment type="subcellular location">
    <subcellularLocation>
        <location evidence="1">Membrane</location>
        <topology evidence="1">Multi-pass membrane protein</topology>
    </subcellularLocation>
</comment>
<evidence type="ECO:0000256" key="1">
    <source>
        <dbReference type="ARBA" id="ARBA00004141"/>
    </source>
</evidence>
<comment type="caution">
    <text evidence="17">The sequence shown here is derived from an EMBL/GenBank/DDBJ whole genome shotgun (WGS) entry which is preliminary data.</text>
</comment>
<evidence type="ECO:0000256" key="2">
    <source>
        <dbReference type="ARBA" id="ARBA00009295"/>
    </source>
</evidence>
<protein>
    <recommendedName>
        <fullName evidence="14">Acyl-CoA desaturase</fullName>
        <ecNumber evidence="14">1.14.19.1</ecNumber>
    </recommendedName>
</protein>
<keyword evidence="8 15" id="KW-1133">Transmembrane helix</keyword>
<dbReference type="PANTHER" id="PTHR11351">
    <property type="entry name" value="ACYL-COA DESATURASE"/>
    <property type="match status" value="1"/>
</dbReference>
<keyword evidence="10 14" id="KW-0408">Iron</keyword>
<dbReference type="EMBL" id="MCFF01000007">
    <property type="protein sequence ID" value="ORZ26360.1"/>
    <property type="molecule type" value="Genomic_DNA"/>
</dbReference>
<feature type="domain" description="Cytochrome b5 heme-binding" evidence="16">
    <location>
        <begin position="378"/>
        <end position="457"/>
    </location>
</feature>